<protein>
    <submittedName>
        <fullName evidence="1">Uncharacterized protein</fullName>
    </submittedName>
</protein>
<name>A0A3B3IPE1_ORYLA</name>
<dbReference type="Bgee" id="ENSORLG00000024358">
    <property type="expression patterns" value="Expressed in heart"/>
</dbReference>
<dbReference type="Ensembl" id="ENSORLT00000045057.1">
    <property type="protein sequence ID" value="ENSORLP00000045905.1"/>
    <property type="gene ID" value="ENSORLG00000024358.1"/>
</dbReference>
<dbReference type="InParanoid" id="A0A3B3IPE1"/>
<keyword evidence="2" id="KW-1185">Reference proteome</keyword>
<dbReference type="GeneTree" id="ENSGT01000000221255"/>
<sequence length="87" mass="9994">MLHHVCGLFWGRWNILAERTPQMPLIAHRIREDYSSRTDDQQLEATRPSWHTLMVNTGKGYAGGQLGNVDTNILVQYKHPNPILVND</sequence>
<evidence type="ECO:0000313" key="1">
    <source>
        <dbReference type="Ensembl" id="ENSORLP00000045905.1"/>
    </source>
</evidence>
<evidence type="ECO:0000313" key="2">
    <source>
        <dbReference type="Proteomes" id="UP000001038"/>
    </source>
</evidence>
<reference evidence="1" key="3">
    <citation type="submission" date="2025-09" db="UniProtKB">
        <authorList>
            <consortium name="Ensembl"/>
        </authorList>
    </citation>
    <scope>IDENTIFICATION</scope>
    <source>
        <strain evidence="1">Hd-rR</strain>
    </source>
</reference>
<organism evidence="1 2">
    <name type="scientific">Oryzias latipes</name>
    <name type="common">Japanese rice fish</name>
    <name type="synonym">Japanese killifish</name>
    <dbReference type="NCBI Taxonomy" id="8090"/>
    <lineage>
        <taxon>Eukaryota</taxon>
        <taxon>Metazoa</taxon>
        <taxon>Chordata</taxon>
        <taxon>Craniata</taxon>
        <taxon>Vertebrata</taxon>
        <taxon>Euteleostomi</taxon>
        <taxon>Actinopterygii</taxon>
        <taxon>Neopterygii</taxon>
        <taxon>Teleostei</taxon>
        <taxon>Neoteleostei</taxon>
        <taxon>Acanthomorphata</taxon>
        <taxon>Ovalentaria</taxon>
        <taxon>Atherinomorphae</taxon>
        <taxon>Beloniformes</taxon>
        <taxon>Adrianichthyidae</taxon>
        <taxon>Oryziinae</taxon>
        <taxon>Oryzias</taxon>
    </lineage>
</organism>
<reference evidence="1 2" key="1">
    <citation type="journal article" date="2007" name="Nature">
        <title>The medaka draft genome and insights into vertebrate genome evolution.</title>
        <authorList>
            <person name="Kasahara M."/>
            <person name="Naruse K."/>
            <person name="Sasaki S."/>
            <person name="Nakatani Y."/>
            <person name="Qu W."/>
            <person name="Ahsan B."/>
            <person name="Yamada T."/>
            <person name="Nagayasu Y."/>
            <person name="Doi K."/>
            <person name="Kasai Y."/>
            <person name="Jindo T."/>
            <person name="Kobayashi D."/>
            <person name="Shimada A."/>
            <person name="Toyoda A."/>
            <person name="Kuroki Y."/>
            <person name="Fujiyama A."/>
            <person name="Sasaki T."/>
            <person name="Shimizu A."/>
            <person name="Asakawa S."/>
            <person name="Shimizu N."/>
            <person name="Hashimoto S."/>
            <person name="Yang J."/>
            <person name="Lee Y."/>
            <person name="Matsushima K."/>
            <person name="Sugano S."/>
            <person name="Sakaizumi M."/>
            <person name="Narita T."/>
            <person name="Ohishi K."/>
            <person name="Haga S."/>
            <person name="Ohta F."/>
            <person name="Nomoto H."/>
            <person name="Nogata K."/>
            <person name="Morishita T."/>
            <person name="Endo T."/>
            <person name="Shin-I T."/>
            <person name="Takeda H."/>
            <person name="Morishita S."/>
            <person name="Kohara Y."/>
        </authorList>
    </citation>
    <scope>NUCLEOTIDE SEQUENCE [LARGE SCALE GENOMIC DNA]</scope>
    <source>
        <strain evidence="1 2">Hd-rR</strain>
    </source>
</reference>
<proteinExistence type="predicted"/>
<accession>A0A3B3IPE1</accession>
<dbReference type="Proteomes" id="UP000001038">
    <property type="component" value="Chromosome 6"/>
</dbReference>
<reference evidence="1" key="2">
    <citation type="submission" date="2025-08" db="UniProtKB">
        <authorList>
            <consortium name="Ensembl"/>
        </authorList>
    </citation>
    <scope>IDENTIFICATION</scope>
    <source>
        <strain evidence="1">Hd-rR</strain>
    </source>
</reference>
<dbReference type="AlphaFoldDB" id="A0A3B3IPE1"/>